<dbReference type="Proteomes" id="UP001497457">
    <property type="component" value="Chromosome 12b"/>
</dbReference>
<dbReference type="Gene3D" id="1.10.110.10">
    <property type="entry name" value="Plant lipid-transfer and hydrophobic proteins"/>
    <property type="match status" value="1"/>
</dbReference>
<dbReference type="AlphaFoldDB" id="A0ABC8WCN3"/>
<gene>
    <name evidence="3" type="ORF">URODEC1_LOCUS12286</name>
</gene>
<protein>
    <recommendedName>
        <fullName evidence="2">Bifunctional inhibitor/plant lipid transfer protein/seed storage helical domain-containing protein</fullName>
    </recommendedName>
</protein>
<accession>A0ABC8WCN3</accession>
<evidence type="ECO:0000313" key="4">
    <source>
        <dbReference type="Proteomes" id="UP001497457"/>
    </source>
</evidence>
<evidence type="ECO:0000256" key="1">
    <source>
        <dbReference type="SAM" id="SignalP"/>
    </source>
</evidence>
<evidence type="ECO:0000259" key="2">
    <source>
        <dbReference type="Pfam" id="PF14368"/>
    </source>
</evidence>
<feature type="chain" id="PRO_5044844499" description="Bifunctional inhibitor/plant lipid transfer protein/seed storage helical domain-containing protein" evidence="1">
    <location>
        <begin position="21"/>
        <end position="230"/>
    </location>
</feature>
<keyword evidence="4" id="KW-1185">Reference proteome</keyword>
<dbReference type="InterPro" id="IPR016140">
    <property type="entry name" value="Bifunc_inhib/LTP/seed_store"/>
</dbReference>
<feature type="signal peptide" evidence="1">
    <location>
        <begin position="1"/>
        <end position="20"/>
    </location>
</feature>
<dbReference type="EMBL" id="OZ075122">
    <property type="protein sequence ID" value="CAL4906871.1"/>
    <property type="molecule type" value="Genomic_DNA"/>
</dbReference>
<sequence>MGPTAARLLLLLLLAAAAAAASLLPAPASAADARAPTSSSASDAAYAAARDAAARCAATIVSISPCLPHVAAVAPPLAASPPAPTDACCVAFLRAVYPSGGSGGEGCLCHLLRNPLLLGFPVDAARLGALLPACAAGNSFAAATVEAATLFADACRELKALPELHVTPQSTAWPEISPAAAVPESVSKPMEVAPPARSLVRSGAEASGSSGIPITTLILAAAAAAGAVIT</sequence>
<dbReference type="Pfam" id="PF14368">
    <property type="entry name" value="LTP_2"/>
    <property type="match status" value="1"/>
</dbReference>
<dbReference type="SUPFAM" id="SSF47699">
    <property type="entry name" value="Bifunctional inhibitor/lipid-transfer protein/seed storage 2S albumin"/>
    <property type="match status" value="1"/>
</dbReference>
<dbReference type="PANTHER" id="PTHR35747:SF2">
    <property type="entry name" value="NON-SPECIFIC LIPID TRANSFER PROTEIN GPI-ANCHORED 25"/>
    <property type="match status" value="1"/>
</dbReference>
<name>A0ABC8WCN3_9POAL</name>
<feature type="domain" description="Bifunctional inhibitor/plant lipid transfer protein/seed storage helical" evidence="2">
    <location>
        <begin position="41"/>
        <end position="139"/>
    </location>
</feature>
<proteinExistence type="predicted"/>
<evidence type="ECO:0000313" key="3">
    <source>
        <dbReference type="EMBL" id="CAL4906871.1"/>
    </source>
</evidence>
<reference evidence="3" key="1">
    <citation type="submission" date="2024-10" db="EMBL/GenBank/DDBJ databases">
        <authorList>
            <person name="Ryan C."/>
        </authorList>
    </citation>
    <scope>NUCLEOTIDE SEQUENCE [LARGE SCALE GENOMIC DNA]</scope>
</reference>
<dbReference type="InterPro" id="IPR036312">
    <property type="entry name" value="Bifun_inhib/LTP/seed_sf"/>
</dbReference>
<organism evidence="3 4">
    <name type="scientific">Urochloa decumbens</name>
    <dbReference type="NCBI Taxonomy" id="240449"/>
    <lineage>
        <taxon>Eukaryota</taxon>
        <taxon>Viridiplantae</taxon>
        <taxon>Streptophyta</taxon>
        <taxon>Embryophyta</taxon>
        <taxon>Tracheophyta</taxon>
        <taxon>Spermatophyta</taxon>
        <taxon>Magnoliopsida</taxon>
        <taxon>Liliopsida</taxon>
        <taxon>Poales</taxon>
        <taxon>Poaceae</taxon>
        <taxon>PACMAD clade</taxon>
        <taxon>Panicoideae</taxon>
        <taxon>Panicodae</taxon>
        <taxon>Paniceae</taxon>
        <taxon>Melinidinae</taxon>
        <taxon>Urochloa</taxon>
    </lineage>
</organism>
<dbReference type="PANTHER" id="PTHR35747">
    <property type="entry name" value="BIFUNCTIONAL INHIBITOR/LIPID-TRANSFER PROTEIN/SEED STORAGE 2S ALBUMIN SUPERFAMILY PROTEIN"/>
    <property type="match status" value="1"/>
</dbReference>
<dbReference type="InterPro" id="IPR053353">
    <property type="entry name" value="Plant_LTP_GPI-anchored"/>
</dbReference>
<keyword evidence="1" id="KW-0732">Signal</keyword>